<organism evidence="2 3">
    <name type="scientific">Rivibacter subsaxonicus</name>
    <dbReference type="NCBI Taxonomy" id="457575"/>
    <lineage>
        <taxon>Bacteria</taxon>
        <taxon>Pseudomonadati</taxon>
        <taxon>Pseudomonadota</taxon>
        <taxon>Betaproteobacteria</taxon>
        <taxon>Burkholderiales</taxon>
        <taxon>Rivibacter</taxon>
    </lineage>
</organism>
<feature type="chain" id="PRO_5020710052" evidence="1">
    <location>
        <begin position="25"/>
        <end position="175"/>
    </location>
</feature>
<proteinExistence type="predicted"/>
<evidence type="ECO:0000313" key="3">
    <source>
        <dbReference type="Proteomes" id="UP000293671"/>
    </source>
</evidence>
<keyword evidence="1" id="KW-0732">Signal</keyword>
<name>A0A4Q7VX53_9BURK</name>
<dbReference type="Proteomes" id="UP000293671">
    <property type="component" value="Unassembled WGS sequence"/>
</dbReference>
<sequence length="175" mass="19298">MSHAPLRRLLLVMVFLAAAGGAHATQAIVVQEEFGFSFLAGESWLLRLNGASQRYDHFFNIAFSDGAFVLTALKNNNVASEPSLPYGLDVYWAGRPRITPDEEHSTSLVFIPSQMFPDQRGESLRIVLHSPVPEPRQLSLLAAGILTLLLVAQARKPRLRRLASKLTRFGSNSSN</sequence>
<feature type="signal peptide" evidence="1">
    <location>
        <begin position="1"/>
        <end position="24"/>
    </location>
</feature>
<evidence type="ECO:0000313" key="2">
    <source>
        <dbReference type="EMBL" id="RZU01095.1"/>
    </source>
</evidence>
<gene>
    <name evidence="2" type="ORF">EV670_1810</name>
</gene>
<reference evidence="2 3" key="1">
    <citation type="submission" date="2019-02" db="EMBL/GenBank/DDBJ databases">
        <title>Genomic Encyclopedia of Type Strains, Phase IV (KMG-IV): sequencing the most valuable type-strain genomes for metagenomic binning, comparative biology and taxonomic classification.</title>
        <authorList>
            <person name="Goeker M."/>
        </authorList>
    </citation>
    <scope>NUCLEOTIDE SEQUENCE [LARGE SCALE GENOMIC DNA]</scope>
    <source>
        <strain evidence="2 3">DSM 19570</strain>
    </source>
</reference>
<evidence type="ECO:0000256" key="1">
    <source>
        <dbReference type="SAM" id="SignalP"/>
    </source>
</evidence>
<dbReference type="RefSeq" id="WP_130431507.1">
    <property type="nucleotide sequence ID" value="NZ_SHKP01000005.1"/>
</dbReference>
<dbReference type="AlphaFoldDB" id="A0A4Q7VX53"/>
<protein>
    <submittedName>
        <fullName evidence="2">Putative secreted protein with PEP-CTERM sorting signal</fullName>
    </submittedName>
</protein>
<keyword evidence="3" id="KW-1185">Reference proteome</keyword>
<comment type="caution">
    <text evidence="2">The sequence shown here is derived from an EMBL/GenBank/DDBJ whole genome shotgun (WGS) entry which is preliminary data.</text>
</comment>
<dbReference type="EMBL" id="SHKP01000005">
    <property type="protein sequence ID" value="RZU01095.1"/>
    <property type="molecule type" value="Genomic_DNA"/>
</dbReference>
<accession>A0A4Q7VX53</accession>